<dbReference type="EMBL" id="DRMH01000120">
    <property type="protein sequence ID" value="HFC98560.1"/>
    <property type="molecule type" value="Genomic_DNA"/>
</dbReference>
<feature type="non-terminal residue" evidence="2">
    <location>
        <position position="1048"/>
    </location>
</feature>
<feature type="domain" description="CobN/magnesium chelatase" evidence="1">
    <location>
        <begin position="134"/>
        <end position="747"/>
    </location>
</feature>
<comment type="caution">
    <text evidence="2">The sequence shown here is derived from an EMBL/GenBank/DDBJ whole genome shotgun (WGS) entry which is preliminary data.</text>
</comment>
<dbReference type="CDD" id="cd10150">
    <property type="entry name" value="CobN_like"/>
    <property type="match status" value="1"/>
</dbReference>
<gene>
    <name evidence="2" type="ORF">ENJ40_08930</name>
</gene>
<evidence type="ECO:0000313" key="2">
    <source>
        <dbReference type="EMBL" id="HFC98560.1"/>
    </source>
</evidence>
<dbReference type="Pfam" id="PF02514">
    <property type="entry name" value="CobN-Mg_chel"/>
    <property type="match status" value="1"/>
</dbReference>
<evidence type="ECO:0000259" key="1">
    <source>
        <dbReference type="Pfam" id="PF02514"/>
    </source>
</evidence>
<dbReference type="AlphaFoldDB" id="A0A7C3GSE0"/>
<name>A0A7C3GSE0_9BACT</name>
<protein>
    <submittedName>
        <fullName evidence="2">Cobaltochelatase subunit CobN</fullName>
    </submittedName>
</protein>
<dbReference type="PANTHER" id="PTHR44119:SF4">
    <property type="entry name" value="AEROBIC COBALTOCHELATASE SUBUNIT COBN"/>
    <property type="match status" value="1"/>
</dbReference>
<dbReference type="PANTHER" id="PTHR44119">
    <property type="entry name" value="MAGNESIUM-CHELATASE SUBUNIT CHLH, CHLOROPLASTIC"/>
    <property type="match status" value="1"/>
</dbReference>
<reference evidence="2" key="1">
    <citation type="journal article" date="2020" name="mSystems">
        <title>Genome- and Community-Level Interaction Insights into Carbon Utilization and Element Cycling Functions of Hydrothermarchaeota in Hydrothermal Sediment.</title>
        <authorList>
            <person name="Zhou Z."/>
            <person name="Liu Y."/>
            <person name="Xu W."/>
            <person name="Pan J."/>
            <person name="Luo Z.H."/>
            <person name="Li M."/>
        </authorList>
    </citation>
    <scope>NUCLEOTIDE SEQUENCE [LARGE SCALE GENOMIC DNA]</scope>
    <source>
        <strain evidence="2">HyVt-483</strain>
    </source>
</reference>
<proteinExistence type="predicted"/>
<dbReference type="InterPro" id="IPR003672">
    <property type="entry name" value="CobN/Mg_chltase"/>
</dbReference>
<organism evidence="2">
    <name type="scientific">Thermosulfurimonas dismutans</name>
    <dbReference type="NCBI Taxonomy" id="999894"/>
    <lineage>
        <taxon>Bacteria</taxon>
        <taxon>Pseudomonadati</taxon>
        <taxon>Thermodesulfobacteriota</taxon>
        <taxon>Thermodesulfobacteria</taxon>
        <taxon>Thermodesulfobacteriales</taxon>
        <taxon>Thermodesulfobacteriaceae</taxon>
        <taxon>Thermosulfurimonas</taxon>
    </lineage>
</organism>
<accession>A0A7C3GSE0</accession>
<sequence length="1048" mass="117504">MASPVKHQPPSYPGRASSPPRSLILYYTTTGTELGALEEAVKDLARQGTHVPLRVFFRETAPGARELSALSRSARALVLLPHGGPESLPGLEALLENFSGEIVHVQPVSGSPADLSLVEEHARPRNEAFEKRVKYLSYGGPENLKNFFLQILSELGEEVPPPSPPKRPPSEGIWHPRGGFFPDLDSYLSWLEKHLGGKRSLAGIWFYQGYFVNGDLAPISALVEELENQGLAALPVFHRRFVAEGEGLSPNRVAETFFKKEGRTVISVLINLQPFSHRLLWPETEEIYPFLDVPVVHGILSFSAPEAWRDSPAGLSPLEVSISVAQPEFDGVIITYPVAGRAQEEISEILGTPIPRLKTIPEGVRRLARLAANWARLKLLPNRKKRVAIVFHHYPPREDRMGCAFGLDSFESVARLIRRLAEEGYTVERVYPSGEEIAREFRARQIYDQRYLPPEELLRRKPILWPVERFRTHLERYPERIRQDLRRTWGEFPGDFLVLKTPSGEDHFLFFGLRNGNLLLTLQPPRGKIEKLSAGDIHRPDLPPPYHYLAFYTWLREEFGAHAVIHVGKHGTLEWLPGKSVGLSEGCFPELAIADLPNLYPYIVNDPGEGTQAKRRSYAVILDHMIPPQMQAGLSGDLAEISDLLEEYRTLKRENPDLALGTRRKILERARESELFEELPLTPEEAEKDPEAFLSALHAYLEEVAGTHVNRGLHILGKVPEGRDLEETVRAIRRQSTLPETEIRQLLSGVTLEMDNLLAGLAGGFVPPGPSGAPTRGAVEVLPTGRNFYSVDPLRVPSRVAFERGKRQAEALLERHLRDHGHSPRTLSMVLWGSPTMRTRGEDFACALWLLGVEPRWREDGRVSGIRVIPLTELGRPRVDVCLTVSGFFRDAFRNLMELFDRAVAEVASLPEPPEMNPLAENFRRDLERLLAQGLSKGEARRRARFRVFSEPPGAYGTGVESVLEAGAWKERRDLAEVFLTTMGYAYGEDLYGSAAGDTLRQVLSRTEVTYKNEDTREIDILSCDCFNAYHGGLNVAVEALSGRKPIS</sequence>
<dbReference type="Proteomes" id="UP000886043">
    <property type="component" value="Unassembled WGS sequence"/>
</dbReference>